<dbReference type="AlphaFoldDB" id="K3W1N1"/>
<evidence type="ECO:0000313" key="2">
    <source>
        <dbReference type="EMBL" id="EKJ76190.1"/>
    </source>
</evidence>
<reference evidence="2 3" key="1">
    <citation type="journal article" date="2012" name="PLoS Pathog.">
        <title>Comparative pathogenomics reveals horizontally acquired novel virulence genes in fungi infecting cereal hosts.</title>
        <authorList>
            <person name="Gardiner D.M."/>
            <person name="McDonald M.C."/>
            <person name="Covarelli L."/>
            <person name="Solomon P.S."/>
            <person name="Rusu A.G."/>
            <person name="Marshall M."/>
            <person name="Kazan K."/>
            <person name="Chakraborty S."/>
            <person name="McDonald B.A."/>
            <person name="Manners J.M."/>
        </authorList>
    </citation>
    <scope>NUCLEOTIDE SEQUENCE [LARGE SCALE GENOMIC DNA]</scope>
    <source>
        <strain evidence="2 3">CS3096</strain>
    </source>
</reference>
<name>K3W1N1_FUSPC</name>
<dbReference type="HOGENOM" id="CLU_1610840_0_0_1"/>
<feature type="compositionally biased region" description="Polar residues" evidence="1">
    <location>
        <begin position="18"/>
        <end position="37"/>
    </location>
</feature>
<dbReference type="OrthoDB" id="5048012at2759"/>
<keyword evidence="3" id="KW-1185">Reference proteome</keyword>
<evidence type="ECO:0000256" key="1">
    <source>
        <dbReference type="SAM" id="MobiDB-lite"/>
    </source>
</evidence>
<accession>K3W1N1</accession>
<protein>
    <submittedName>
        <fullName evidence="2">Uncharacterized protein</fullName>
    </submittedName>
</protein>
<dbReference type="Proteomes" id="UP000007978">
    <property type="component" value="Chromosome 1"/>
</dbReference>
<proteinExistence type="predicted"/>
<gene>
    <name evidence="2" type="ORF">FPSE_03665</name>
</gene>
<dbReference type="EMBL" id="AFNW01000077">
    <property type="protein sequence ID" value="EKJ76190.1"/>
    <property type="molecule type" value="Genomic_DNA"/>
</dbReference>
<dbReference type="GeneID" id="20362284"/>
<comment type="caution">
    <text evidence="2">The sequence shown here is derived from an EMBL/GenBank/DDBJ whole genome shotgun (WGS) entry which is preliminary data.</text>
</comment>
<dbReference type="RefSeq" id="XP_009255059.1">
    <property type="nucleotide sequence ID" value="XM_009256784.1"/>
</dbReference>
<dbReference type="KEGG" id="fpu:FPSE_03665"/>
<evidence type="ECO:0000313" key="3">
    <source>
        <dbReference type="Proteomes" id="UP000007978"/>
    </source>
</evidence>
<sequence>MGQSQSNEWVKVPDLENSADNTKPTENNKSTENTNPTDVLKVMEPSNLSPTSSSLEVHLKQMSNDFDVYQKRLESITEHMIVIDELVAKISGPVMEGVCRFRKVRDEMGSLVNEDNASQKHQKQVEMLEVAIVTHRKMVITAHWLNRVLSNLSTDMSNSKFYLDK</sequence>
<feature type="region of interest" description="Disordered" evidence="1">
    <location>
        <begin position="1"/>
        <end position="38"/>
    </location>
</feature>
<organism evidence="2 3">
    <name type="scientific">Fusarium pseudograminearum (strain CS3096)</name>
    <name type="common">Wheat and barley crown-rot fungus</name>
    <dbReference type="NCBI Taxonomy" id="1028729"/>
    <lineage>
        <taxon>Eukaryota</taxon>
        <taxon>Fungi</taxon>
        <taxon>Dikarya</taxon>
        <taxon>Ascomycota</taxon>
        <taxon>Pezizomycotina</taxon>
        <taxon>Sordariomycetes</taxon>
        <taxon>Hypocreomycetidae</taxon>
        <taxon>Hypocreales</taxon>
        <taxon>Nectriaceae</taxon>
        <taxon>Fusarium</taxon>
    </lineage>
</organism>